<proteinExistence type="predicted"/>
<evidence type="ECO:0000313" key="2">
    <source>
        <dbReference type="EMBL" id="WAR24977.1"/>
    </source>
</evidence>
<evidence type="ECO:0000313" key="3">
    <source>
        <dbReference type="Proteomes" id="UP001164746"/>
    </source>
</evidence>
<reference evidence="2" key="1">
    <citation type="submission" date="2022-11" db="EMBL/GenBank/DDBJ databases">
        <title>Centuries of genome instability and evolution in soft-shell clam transmissible cancer (bioRxiv).</title>
        <authorList>
            <person name="Hart S.F.M."/>
            <person name="Yonemitsu M.A."/>
            <person name="Giersch R.M."/>
            <person name="Beal B.F."/>
            <person name="Arriagada G."/>
            <person name="Davis B.W."/>
            <person name="Ostrander E.A."/>
            <person name="Goff S.P."/>
            <person name="Metzger M.J."/>
        </authorList>
    </citation>
    <scope>NUCLEOTIDE SEQUENCE</scope>
    <source>
        <strain evidence="2">MELC-2E11</strain>
        <tissue evidence="2">Siphon/mantle</tissue>
    </source>
</reference>
<dbReference type="SUPFAM" id="SSF50494">
    <property type="entry name" value="Trypsin-like serine proteases"/>
    <property type="match status" value="1"/>
</dbReference>
<protein>
    <recommendedName>
        <fullName evidence="4">Peptidase S1 domain-containing protein</fullName>
    </recommendedName>
</protein>
<name>A0ABY7FTN8_MYAAR</name>
<dbReference type="EMBL" id="CP111025">
    <property type="protein sequence ID" value="WAR24977.1"/>
    <property type="molecule type" value="Genomic_DNA"/>
</dbReference>
<sequence>MIKFQTIHPSIIHPSIHPFIHRFIHSLNPELDLEKEPLHMCKKHIDDTLSEEAFRRLGSQFLSVGAIVHGKMAGTAFRVGSSYVMTAAHTVRDIVDPDRKGNADWTALDDPGVFLTFDSPMTSQGHKYRLNPHVCFLDDDLNVAVLEVMMVDGEPLPPPVVLTRKDLLSVGVPEVSVIGYGHVGSHSKHLDVKCGVLRRDSDRVVEALLWLKREERKHRCNLFVRQKDATSVTWNYNEMHAHGRIALDCCMEYRALGAPVIVDTGPSGVEVLGVLTDSTPDCITEWPRSIQDRYNEYRFEIATMTSAIYEKMRFETRSLADDIFIRDKNYYDYSKYERESTATSDGIGMLSFSDTSEETVTSATPDRVKTSSTLTS</sequence>
<organism evidence="2 3">
    <name type="scientific">Mya arenaria</name>
    <name type="common">Soft-shell clam</name>
    <dbReference type="NCBI Taxonomy" id="6604"/>
    <lineage>
        <taxon>Eukaryota</taxon>
        <taxon>Metazoa</taxon>
        <taxon>Spiralia</taxon>
        <taxon>Lophotrochozoa</taxon>
        <taxon>Mollusca</taxon>
        <taxon>Bivalvia</taxon>
        <taxon>Autobranchia</taxon>
        <taxon>Heteroconchia</taxon>
        <taxon>Euheterodonta</taxon>
        <taxon>Imparidentia</taxon>
        <taxon>Neoheterodontei</taxon>
        <taxon>Myida</taxon>
        <taxon>Myoidea</taxon>
        <taxon>Myidae</taxon>
        <taxon>Mya</taxon>
    </lineage>
</organism>
<keyword evidence="3" id="KW-1185">Reference proteome</keyword>
<dbReference type="Proteomes" id="UP001164746">
    <property type="component" value="Chromosome 14"/>
</dbReference>
<feature type="region of interest" description="Disordered" evidence="1">
    <location>
        <begin position="354"/>
        <end position="376"/>
    </location>
</feature>
<evidence type="ECO:0000256" key="1">
    <source>
        <dbReference type="SAM" id="MobiDB-lite"/>
    </source>
</evidence>
<evidence type="ECO:0008006" key="4">
    <source>
        <dbReference type="Google" id="ProtNLM"/>
    </source>
</evidence>
<gene>
    <name evidence="2" type="ORF">MAR_010681</name>
</gene>
<dbReference type="InterPro" id="IPR009003">
    <property type="entry name" value="Peptidase_S1_PA"/>
</dbReference>
<accession>A0ABY7FTN8</accession>